<proteinExistence type="predicted"/>
<comment type="caution">
    <text evidence="1">The sequence shown here is derived from an EMBL/GenBank/DDBJ whole genome shotgun (WGS) entry which is preliminary data.</text>
</comment>
<gene>
    <name evidence="1" type="ORF">JQC72_03990</name>
</gene>
<dbReference type="RefSeq" id="WP_205492998.1">
    <property type="nucleotide sequence ID" value="NZ_JAFHAP010000004.1"/>
</dbReference>
<dbReference type="Proteomes" id="UP001177120">
    <property type="component" value="Unassembled WGS sequence"/>
</dbReference>
<reference evidence="1" key="1">
    <citation type="journal article" date="2024" name="Int. J. Syst. Evol. Microbiol.">
        <title>Polycladomyces zharkentensis sp. nov., a novel thermophilic cellulose- and starch-degrading member of the Bacillota from a geothermal aquifer in Kazakhstan.</title>
        <authorList>
            <person name="Mashzhan A."/>
            <person name="Kistaubayeva A."/>
            <person name="Javier-Lopez R."/>
            <person name="Bissenova U."/>
            <person name="Bissenbay A."/>
            <person name="Birkeland N.K."/>
        </authorList>
    </citation>
    <scope>NUCLEOTIDE SEQUENCE</scope>
    <source>
        <strain evidence="1">ZKZ2T</strain>
    </source>
</reference>
<protein>
    <submittedName>
        <fullName evidence="1">Uncharacterized protein</fullName>
    </submittedName>
</protein>
<dbReference type="EMBL" id="JAFHAP010000004">
    <property type="protein sequence ID" value="MBN2908680.1"/>
    <property type="molecule type" value="Genomic_DNA"/>
</dbReference>
<accession>A0ABS2WGJ8</accession>
<organism evidence="1 2">
    <name type="scientific">Polycladomyces zharkentensis</name>
    <dbReference type="NCBI Taxonomy" id="2807616"/>
    <lineage>
        <taxon>Bacteria</taxon>
        <taxon>Bacillati</taxon>
        <taxon>Bacillota</taxon>
        <taxon>Bacilli</taxon>
        <taxon>Bacillales</taxon>
        <taxon>Thermoactinomycetaceae</taxon>
        <taxon>Polycladomyces</taxon>
    </lineage>
</organism>
<evidence type="ECO:0000313" key="1">
    <source>
        <dbReference type="EMBL" id="MBN2908680.1"/>
    </source>
</evidence>
<name>A0ABS2WGJ8_9BACL</name>
<sequence>MTKKAVYPTDHNKLIRLGKRLQNECTKKQCVCDLPHTAEVPEALPLVAVEFPLHPAR</sequence>
<evidence type="ECO:0000313" key="2">
    <source>
        <dbReference type="Proteomes" id="UP001177120"/>
    </source>
</evidence>
<keyword evidence="2" id="KW-1185">Reference proteome</keyword>